<protein>
    <submittedName>
        <fullName evidence="2">Uncharacterized protein</fullName>
    </submittedName>
</protein>
<evidence type="ECO:0000313" key="2">
    <source>
        <dbReference type="EMBL" id="CDW54461.1"/>
    </source>
</evidence>
<keyword evidence="3" id="KW-1185">Reference proteome</keyword>
<dbReference type="EMBL" id="HG805898">
    <property type="protein sequence ID" value="CDW54461.1"/>
    <property type="molecule type" value="Genomic_DNA"/>
</dbReference>
<dbReference type="AlphaFoldDB" id="A0A077Z347"/>
<dbReference type="OrthoDB" id="9886754at2759"/>
<evidence type="ECO:0000313" key="3">
    <source>
        <dbReference type="Proteomes" id="UP000030665"/>
    </source>
</evidence>
<dbReference type="Proteomes" id="UP000030665">
    <property type="component" value="Unassembled WGS sequence"/>
</dbReference>
<name>A0A077Z347_TRITR</name>
<feature type="region of interest" description="Disordered" evidence="1">
    <location>
        <begin position="82"/>
        <end position="107"/>
    </location>
</feature>
<proteinExistence type="predicted"/>
<reference evidence="2" key="2">
    <citation type="submission" date="2014-03" db="EMBL/GenBank/DDBJ databases">
        <title>The whipworm genome and dual-species transcriptomics of an intimate host-pathogen interaction.</title>
        <authorList>
            <person name="Foth B.J."/>
            <person name="Tsai I.J."/>
            <person name="Reid A.J."/>
            <person name="Bancroft A.J."/>
            <person name="Nichol S."/>
            <person name="Tracey A."/>
            <person name="Holroyd N."/>
            <person name="Cotton J.A."/>
            <person name="Stanley E.J."/>
            <person name="Zarowiecki M."/>
            <person name="Liu J.Z."/>
            <person name="Huckvale T."/>
            <person name="Cooper P.J."/>
            <person name="Grencis R.K."/>
            <person name="Berriman M."/>
        </authorList>
    </citation>
    <scope>NUCLEOTIDE SEQUENCE [LARGE SCALE GENOMIC DNA]</scope>
</reference>
<accession>A0A077Z347</accession>
<sequence length="161" mass="17898">MGSSKSTSHGSHLEQLVVTGRACGEDAVSECKDLGAIDEEVTDIVNIAKELGGQGFSDTIEDDVRERTEDFEKPFTNEEFEELMQSPTDSDDGGMEDTGGQTPSDWTLQKHASIFRQEQVLKDMTAEYDPSMERGIMAIRGITASLKPLQDLFYKAKKRER</sequence>
<reference evidence="2" key="1">
    <citation type="submission" date="2014-01" db="EMBL/GenBank/DDBJ databases">
        <authorList>
            <person name="Aslett M."/>
        </authorList>
    </citation>
    <scope>NUCLEOTIDE SEQUENCE</scope>
</reference>
<evidence type="ECO:0000256" key="1">
    <source>
        <dbReference type="SAM" id="MobiDB-lite"/>
    </source>
</evidence>
<organism evidence="2 3">
    <name type="scientific">Trichuris trichiura</name>
    <name type="common">Whipworm</name>
    <name type="synonym">Trichocephalus trichiurus</name>
    <dbReference type="NCBI Taxonomy" id="36087"/>
    <lineage>
        <taxon>Eukaryota</taxon>
        <taxon>Metazoa</taxon>
        <taxon>Ecdysozoa</taxon>
        <taxon>Nematoda</taxon>
        <taxon>Enoplea</taxon>
        <taxon>Dorylaimia</taxon>
        <taxon>Trichinellida</taxon>
        <taxon>Trichuridae</taxon>
        <taxon>Trichuris</taxon>
    </lineage>
</organism>
<gene>
    <name evidence="2" type="ORF">TTRE_0000273101</name>
</gene>